<dbReference type="PANTHER" id="PTHR47481">
    <property type="match status" value="1"/>
</dbReference>
<dbReference type="AlphaFoldDB" id="A0A8X7XSS5"/>
<evidence type="ECO:0000256" key="1">
    <source>
        <dbReference type="PROSITE-ProRule" id="PRU00023"/>
    </source>
</evidence>
<dbReference type="PANTHER" id="PTHR47481:SF10">
    <property type="entry name" value="COPIA-LIKE POLYPROTEIN_RETROTRANSPOSON"/>
    <property type="match status" value="1"/>
</dbReference>
<feature type="transmembrane region" description="Helical" evidence="3">
    <location>
        <begin position="327"/>
        <end position="349"/>
    </location>
</feature>
<keyword evidence="3" id="KW-0472">Membrane</keyword>
<dbReference type="InterPro" id="IPR002110">
    <property type="entry name" value="Ankyrin_rpt"/>
</dbReference>
<evidence type="ECO:0008006" key="6">
    <source>
        <dbReference type="Google" id="ProtNLM"/>
    </source>
</evidence>
<dbReference type="Pfam" id="PF14223">
    <property type="entry name" value="Retrotran_gag_2"/>
    <property type="match status" value="1"/>
</dbReference>
<dbReference type="SUPFAM" id="SSF48403">
    <property type="entry name" value="Ankyrin repeat"/>
    <property type="match status" value="1"/>
</dbReference>
<evidence type="ECO:0000313" key="5">
    <source>
        <dbReference type="Proteomes" id="UP000886885"/>
    </source>
</evidence>
<keyword evidence="3" id="KW-1133">Transmembrane helix</keyword>
<dbReference type="Proteomes" id="UP000886885">
    <property type="component" value="Unassembled WGS sequence"/>
</dbReference>
<proteinExistence type="predicted"/>
<comment type="caution">
    <text evidence="4">The sequence shown here is derived from an EMBL/GenBank/DDBJ whole genome shotgun (WGS) entry which is preliminary data.</text>
</comment>
<organism evidence="4 5">
    <name type="scientific">Populus tomentosa</name>
    <name type="common">Chinese white poplar</name>
    <dbReference type="NCBI Taxonomy" id="118781"/>
    <lineage>
        <taxon>Eukaryota</taxon>
        <taxon>Viridiplantae</taxon>
        <taxon>Streptophyta</taxon>
        <taxon>Embryophyta</taxon>
        <taxon>Tracheophyta</taxon>
        <taxon>Spermatophyta</taxon>
        <taxon>Magnoliopsida</taxon>
        <taxon>eudicotyledons</taxon>
        <taxon>Gunneridae</taxon>
        <taxon>Pentapetalae</taxon>
        <taxon>rosids</taxon>
        <taxon>fabids</taxon>
        <taxon>Malpighiales</taxon>
        <taxon>Salicaceae</taxon>
        <taxon>Saliceae</taxon>
        <taxon>Populus</taxon>
    </lineage>
</organism>
<gene>
    <name evidence="4" type="ORF">POTOM_061294</name>
</gene>
<dbReference type="PROSITE" id="PS50297">
    <property type="entry name" value="ANK_REP_REGION"/>
    <property type="match status" value="1"/>
</dbReference>
<feature type="compositionally biased region" description="Pro residues" evidence="2">
    <location>
        <begin position="154"/>
        <end position="168"/>
    </location>
</feature>
<protein>
    <recommendedName>
        <fullName evidence="6">Ankyrin repeat family protein</fullName>
    </recommendedName>
</protein>
<feature type="region of interest" description="Disordered" evidence="2">
    <location>
        <begin position="143"/>
        <end position="169"/>
    </location>
</feature>
<keyword evidence="1" id="KW-0040">ANK repeat</keyword>
<name>A0A8X7XSS5_POPTO</name>
<reference evidence="4" key="1">
    <citation type="journal article" date="2020" name="bioRxiv">
        <title>Hybrid origin of Populus tomentosa Carr. identified through genome sequencing and phylogenomic analysis.</title>
        <authorList>
            <person name="An X."/>
            <person name="Gao K."/>
            <person name="Chen Z."/>
            <person name="Li J."/>
            <person name="Yang X."/>
            <person name="Yang X."/>
            <person name="Zhou J."/>
            <person name="Guo T."/>
            <person name="Zhao T."/>
            <person name="Huang S."/>
            <person name="Miao D."/>
            <person name="Khan W.U."/>
            <person name="Rao P."/>
            <person name="Ye M."/>
            <person name="Lei B."/>
            <person name="Liao W."/>
            <person name="Wang J."/>
            <person name="Ji L."/>
            <person name="Li Y."/>
            <person name="Guo B."/>
            <person name="Mustafa N.S."/>
            <person name="Li S."/>
            <person name="Yun Q."/>
            <person name="Keller S.R."/>
            <person name="Mao J."/>
            <person name="Zhang R."/>
            <person name="Strauss S.H."/>
        </authorList>
    </citation>
    <scope>NUCLEOTIDE SEQUENCE</scope>
    <source>
        <strain evidence="4">GM15</strain>
        <tissue evidence="4">Leaf</tissue>
    </source>
</reference>
<keyword evidence="5" id="KW-1185">Reference proteome</keyword>
<accession>A0A8X7XSS5</accession>
<sequence>MDSSEKMNSIDPYMDPVLYKAAEEGNIDPFENYQTCLNQLLTPDENTILHVYLGNQSREPESTDFVDIILEMCPPLLFQANKKAEIPLHLAARYGHSNVVRVLIDRAKALPTDPKSGVLEYPLYLSTISHFPSQNFLTKNTMTEYTSDPANSPSSPPPPRQPPRPNPSHPALAVSNINTFIKVTLDIEKGQYITWSKLFKIHARAYQVLDHINPPSVVEMKQDTSLQDTDPGLWSRVDAIVLQWIYGTIFEDLLNTILECDSTVALAWNRLRDIFSDNKNSRALYLEQEFSKVQMEHFADASSYYQHLKSLSDQLSNVGSPVTNERFIYTFTKIYVGSVIAIMFCFLMIS</sequence>
<dbReference type="Gene3D" id="1.25.40.20">
    <property type="entry name" value="Ankyrin repeat-containing domain"/>
    <property type="match status" value="1"/>
</dbReference>
<keyword evidence="3" id="KW-0812">Transmembrane</keyword>
<evidence type="ECO:0000256" key="2">
    <source>
        <dbReference type="SAM" id="MobiDB-lite"/>
    </source>
</evidence>
<feature type="repeat" description="ANK" evidence="1">
    <location>
        <begin position="83"/>
        <end position="106"/>
    </location>
</feature>
<dbReference type="Pfam" id="PF00023">
    <property type="entry name" value="Ank"/>
    <property type="match status" value="1"/>
</dbReference>
<dbReference type="EMBL" id="JAAWWB010001446">
    <property type="protein sequence ID" value="KAG6736022.1"/>
    <property type="molecule type" value="Genomic_DNA"/>
</dbReference>
<evidence type="ECO:0000313" key="4">
    <source>
        <dbReference type="EMBL" id="KAG6736022.1"/>
    </source>
</evidence>
<evidence type="ECO:0000256" key="3">
    <source>
        <dbReference type="SAM" id="Phobius"/>
    </source>
</evidence>
<dbReference type="InterPro" id="IPR036770">
    <property type="entry name" value="Ankyrin_rpt-contain_sf"/>
</dbReference>
<dbReference type="OrthoDB" id="1847170at2759"/>
<dbReference type="PROSITE" id="PS50088">
    <property type="entry name" value="ANK_REPEAT"/>
    <property type="match status" value="1"/>
</dbReference>